<dbReference type="AlphaFoldDB" id="A0A0R2RIV6"/>
<dbReference type="Gene3D" id="3.30.70.20">
    <property type="match status" value="1"/>
</dbReference>
<comment type="caution">
    <text evidence="1">The sequence shown here is derived from an EMBL/GenBank/DDBJ whole genome shotgun (WGS) entry which is preliminary data.</text>
</comment>
<sequence length="79" mass="8911">MADKTRILKENVPGQWYVDDSCTPCHVCLEEAPKLLKYNEDQTYVYFFKQPETPEEVDAAQRALDICPTGSIGSDNANV</sequence>
<evidence type="ECO:0000313" key="1">
    <source>
        <dbReference type="EMBL" id="KRO62588.1"/>
    </source>
</evidence>
<dbReference type="EMBL" id="LIBO01000055">
    <property type="protein sequence ID" value="KRO62588.1"/>
    <property type="molecule type" value="Genomic_DNA"/>
</dbReference>
<reference evidence="1 2" key="1">
    <citation type="submission" date="2015-10" db="EMBL/GenBank/DDBJ databases">
        <title>Metagenome-Assembled Genomes uncover a global brackish microbiome.</title>
        <authorList>
            <person name="Hugerth L.W."/>
            <person name="Larsson J."/>
            <person name="Alneberg J."/>
            <person name="Lindh M.V."/>
            <person name="Legrand C."/>
            <person name="Pinhassi J."/>
            <person name="Andersson A.F."/>
        </authorList>
    </citation>
    <scope>NUCLEOTIDE SEQUENCE [LARGE SCALE GENOMIC DNA]</scope>
    <source>
        <strain evidence="1">BACL18 MAG-120507-bin52</strain>
    </source>
</reference>
<dbReference type="Pfam" id="PF13370">
    <property type="entry name" value="Fer4_13"/>
    <property type="match status" value="1"/>
</dbReference>
<gene>
    <name evidence="1" type="ORF">ABR82_03870</name>
</gene>
<dbReference type="SUPFAM" id="SSF54862">
    <property type="entry name" value="4Fe-4S ferredoxins"/>
    <property type="match status" value="1"/>
</dbReference>
<organism evidence="1 2">
    <name type="scientific">Verrucomicrobia subdivision 6 bacterium BACL9 MAG-120507-bin52</name>
    <dbReference type="NCBI Taxonomy" id="1655590"/>
    <lineage>
        <taxon>Bacteria</taxon>
        <taxon>Pseudomonadati</taxon>
        <taxon>Verrucomicrobiota</taxon>
        <taxon>Verrucomicrobiia</taxon>
        <taxon>Verrucomicrobiales</taxon>
        <taxon>Verrucomicrobia subdivision 6</taxon>
    </lineage>
</organism>
<proteinExistence type="predicted"/>
<protein>
    <submittedName>
        <fullName evidence="1">Ferredoxin</fullName>
    </submittedName>
</protein>
<name>A0A0R2RIV6_9BACT</name>
<evidence type="ECO:0000313" key="2">
    <source>
        <dbReference type="Proteomes" id="UP000051269"/>
    </source>
</evidence>
<accession>A0A0R2RIV6</accession>
<dbReference type="Proteomes" id="UP000051269">
    <property type="component" value="Unassembled WGS sequence"/>
</dbReference>